<dbReference type="Proteomes" id="UP000298061">
    <property type="component" value="Unassembled WGS sequence"/>
</dbReference>
<comment type="caution">
    <text evidence="5">The sequence shown here is derived from an EMBL/GenBank/DDBJ whole genome shotgun (WGS) entry which is preliminary data.</text>
</comment>
<proteinExistence type="predicted"/>
<protein>
    <submittedName>
        <fullName evidence="5">Uncharacterized protein</fullName>
    </submittedName>
</protein>
<dbReference type="STRING" id="135208.A0A4Y9ZM97"/>
<dbReference type="InterPro" id="IPR027417">
    <property type="entry name" value="P-loop_NTPase"/>
</dbReference>
<dbReference type="GO" id="GO:0005524">
    <property type="term" value="F:ATP binding"/>
    <property type="evidence" value="ECO:0007669"/>
    <property type="project" value="UniProtKB-KW"/>
</dbReference>
<dbReference type="Pfam" id="PF07724">
    <property type="entry name" value="AAA_2"/>
    <property type="match status" value="1"/>
</dbReference>
<feature type="domain" description="ClpA/ClpB AAA lid" evidence="4">
    <location>
        <begin position="17"/>
        <end position="84"/>
    </location>
</feature>
<dbReference type="Pfam" id="PF17871">
    <property type="entry name" value="AAA_lid_9"/>
    <property type="match status" value="1"/>
</dbReference>
<evidence type="ECO:0000313" key="5">
    <source>
        <dbReference type="EMBL" id="TFY75986.1"/>
    </source>
</evidence>
<evidence type="ECO:0000259" key="3">
    <source>
        <dbReference type="Pfam" id="PF07724"/>
    </source>
</evidence>
<dbReference type="GO" id="GO:0034605">
    <property type="term" value="P:cellular response to heat"/>
    <property type="evidence" value="ECO:0007669"/>
    <property type="project" value="TreeGrafter"/>
</dbReference>
<evidence type="ECO:0000256" key="1">
    <source>
        <dbReference type="ARBA" id="ARBA00022741"/>
    </source>
</evidence>
<organism evidence="5 6">
    <name type="scientific">Hericium alpestre</name>
    <dbReference type="NCBI Taxonomy" id="135208"/>
    <lineage>
        <taxon>Eukaryota</taxon>
        <taxon>Fungi</taxon>
        <taxon>Dikarya</taxon>
        <taxon>Basidiomycota</taxon>
        <taxon>Agaricomycotina</taxon>
        <taxon>Agaricomycetes</taxon>
        <taxon>Russulales</taxon>
        <taxon>Hericiaceae</taxon>
        <taxon>Hericium</taxon>
    </lineage>
</organism>
<dbReference type="PANTHER" id="PTHR11638">
    <property type="entry name" value="ATP-DEPENDENT CLP PROTEASE"/>
    <property type="match status" value="1"/>
</dbReference>
<accession>A0A4Y9ZM97</accession>
<gene>
    <name evidence="5" type="ORF">EWM64_g8026</name>
</gene>
<name>A0A4Y9ZM97_9AGAM</name>
<sequence>MNTFIAHCKTFGIDKSSVDTTISILHSLKTRYEVHHSVEICDSALVAAAVYSAWHIFDRFLSDKSIDLVDEDLQHEHEEVTALTVIWQKEHACLQCIKDINEKLEQAKHVLAVAQHQGQYELASLLDHPGVSRDNCPSRSTVILMQNLLKAIILLDKLEKAHKDVSMILLQILDENSITDSQGQKLDFKFLDSDILVHTIATDVNGVITPEAQNEVLVQTAKFFPPRLCAGLQQALEGINCAGSKWIVADCKGSSKLKDAVSMDKLENEGMLPLLMFEHIDGIEDIDNSMAWELEEEPGWPAIPSSWVYVCPPALAA</sequence>
<dbReference type="PANTHER" id="PTHR11638:SF18">
    <property type="entry name" value="HEAT SHOCK PROTEIN 104"/>
    <property type="match status" value="1"/>
</dbReference>
<dbReference type="GO" id="GO:0005737">
    <property type="term" value="C:cytoplasm"/>
    <property type="evidence" value="ECO:0007669"/>
    <property type="project" value="TreeGrafter"/>
</dbReference>
<dbReference type="GO" id="GO:0016887">
    <property type="term" value="F:ATP hydrolysis activity"/>
    <property type="evidence" value="ECO:0007669"/>
    <property type="project" value="InterPro"/>
</dbReference>
<dbReference type="Gene3D" id="3.40.50.300">
    <property type="entry name" value="P-loop containing nucleotide triphosphate hydrolases"/>
    <property type="match status" value="2"/>
</dbReference>
<feature type="domain" description="ATPase AAA-type core" evidence="3">
    <location>
        <begin position="150"/>
        <end position="189"/>
    </location>
</feature>
<evidence type="ECO:0000313" key="6">
    <source>
        <dbReference type="Proteomes" id="UP000298061"/>
    </source>
</evidence>
<keyword evidence="6" id="KW-1185">Reference proteome</keyword>
<dbReference type="InterPro" id="IPR050130">
    <property type="entry name" value="ClpA_ClpB"/>
</dbReference>
<dbReference type="AlphaFoldDB" id="A0A4Y9ZM97"/>
<dbReference type="EMBL" id="SFCI01001360">
    <property type="protein sequence ID" value="TFY75986.1"/>
    <property type="molecule type" value="Genomic_DNA"/>
</dbReference>
<keyword evidence="1" id="KW-0547">Nucleotide-binding</keyword>
<dbReference type="SUPFAM" id="SSF52540">
    <property type="entry name" value="P-loop containing nucleoside triphosphate hydrolases"/>
    <property type="match status" value="1"/>
</dbReference>
<keyword evidence="2" id="KW-0067">ATP-binding</keyword>
<evidence type="ECO:0000259" key="4">
    <source>
        <dbReference type="Pfam" id="PF17871"/>
    </source>
</evidence>
<dbReference type="InterPro" id="IPR003959">
    <property type="entry name" value="ATPase_AAA_core"/>
</dbReference>
<dbReference type="InterPro" id="IPR041546">
    <property type="entry name" value="ClpA/ClpB_AAA_lid"/>
</dbReference>
<evidence type="ECO:0000256" key="2">
    <source>
        <dbReference type="ARBA" id="ARBA00022840"/>
    </source>
</evidence>
<reference evidence="5 6" key="1">
    <citation type="submission" date="2019-02" db="EMBL/GenBank/DDBJ databases">
        <title>Genome sequencing of the rare red list fungi Hericium alpestre (H. flagellum).</title>
        <authorList>
            <person name="Buettner E."/>
            <person name="Kellner H."/>
        </authorList>
    </citation>
    <scope>NUCLEOTIDE SEQUENCE [LARGE SCALE GENOMIC DNA]</scope>
    <source>
        <strain evidence="5 6">DSM 108284</strain>
    </source>
</reference>
<dbReference type="OrthoDB" id="47330at2759"/>